<gene>
    <name evidence="1" type="ORF">GSTENG00003538001</name>
</gene>
<evidence type="ECO:0000313" key="1">
    <source>
        <dbReference type="EMBL" id="CAF89588.1"/>
    </source>
</evidence>
<reference evidence="1" key="1">
    <citation type="journal article" date="2004" name="Nature">
        <title>Genome duplication in the teleost fish Tetraodon nigroviridis reveals the early vertebrate proto-karyotype.</title>
        <authorList>
            <person name="Jaillon O."/>
            <person name="Aury J.-M."/>
            <person name="Brunet F."/>
            <person name="Petit J.-L."/>
            <person name="Stange-Thomann N."/>
            <person name="Mauceli E."/>
            <person name="Bouneau L."/>
            <person name="Fischer C."/>
            <person name="Ozouf-Costaz C."/>
            <person name="Bernot A."/>
            <person name="Nicaud S."/>
            <person name="Jaffe D."/>
            <person name="Fisher S."/>
            <person name="Lutfalla G."/>
            <person name="Dossat C."/>
            <person name="Segurens B."/>
            <person name="Dasilva C."/>
            <person name="Salanoubat M."/>
            <person name="Levy M."/>
            <person name="Boudet N."/>
            <person name="Castellano S."/>
            <person name="Anthouard V."/>
            <person name="Jubin C."/>
            <person name="Castelli V."/>
            <person name="Katinka M."/>
            <person name="Vacherie B."/>
            <person name="Biemont C."/>
            <person name="Skalli Z."/>
            <person name="Cattolico L."/>
            <person name="Poulain J."/>
            <person name="De Berardinis V."/>
            <person name="Cruaud C."/>
            <person name="Duprat S."/>
            <person name="Brottier P."/>
            <person name="Coutanceau J.-P."/>
            <person name="Gouzy J."/>
            <person name="Parra G."/>
            <person name="Lardier G."/>
            <person name="Chapple C."/>
            <person name="McKernan K.J."/>
            <person name="McEwan P."/>
            <person name="Bosak S."/>
            <person name="Kellis M."/>
            <person name="Volff J.-N."/>
            <person name="Guigo R."/>
            <person name="Zody M.C."/>
            <person name="Mesirov J."/>
            <person name="Lindblad-Toh K."/>
            <person name="Birren B."/>
            <person name="Nusbaum C."/>
            <person name="Kahn D."/>
            <person name="Robinson-Rechavi M."/>
            <person name="Laudet V."/>
            <person name="Schachter V."/>
            <person name="Quetier F."/>
            <person name="Saurin W."/>
            <person name="Scarpelli C."/>
            <person name="Wincker P."/>
            <person name="Lander E.S."/>
            <person name="Weissenbach J."/>
            <person name="Roest Crollius H."/>
        </authorList>
    </citation>
    <scope>NUCLEOTIDE SEQUENCE [LARGE SCALE GENOMIC DNA]</scope>
</reference>
<protein>
    <submittedName>
        <fullName evidence="1">(spotted green pufferfish) hypothetical protein</fullName>
    </submittedName>
</protein>
<dbReference type="KEGG" id="tng:GSTEN00003538G001"/>
<accession>Q4TBZ4</accession>
<reference evidence="1" key="2">
    <citation type="submission" date="2004-02" db="EMBL/GenBank/DDBJ databases">
        <authorList>
            <consortium name="Genoscope"/>
            <consortium name="Whitehead Institute Centre for Genome Research"/>
        </authorList>
    </citation>
    <scope>NUCLEOTIDE SEQUENCE</scope>
</reference>
<dbReference type="EMBL" id="CAAE01007068">
    <property type="protein sequence ID" value="CAF89588.1"/>
    <property type="molecule type" value="Genomic_DNA"/>
</dbReference>
<organism evidence="1">
    <name type="scientific">Tetraodon nigroviridis</name>
    <name type="common">Spotted green pufferfish</name>
    <name type="synonym">Chelonodon nigroviridis</name>
    <dbReference type="NCBI Taxonomy" id="99883"/>
    <lineage>
        <taxon>Eukaryota</taxon>
        <taxon>Metazoa</taxon>
        <taxon>Chordata</taxon>
        <taxon>Craniata</taxon>
        <taxon>Vertebrata</taxon>
        <taxon>Euteleostomi</taxon>
        <taxon>Actinopterygii</taxon>
        <taxon>Neopterygii</taxon>
        <taxon>Teleostei</taxon>
        <taxon>Neoteleostei</taxon>
        <taxon>Acanthomorphata</taxon>
        <taxon>Eupercaria</taxon>
        <taxon>Tetraodontiformes</taxon>
        <taxon>Tetradontoidea</taxon>
        <taxon>Tetraodontidae</taxon>
        <taxon>Tetraodon</taxon>
    </lineage>
</organism>
<comment type="caution">
    <text evidence="1">The sequence shown here is derived from an EMBL/GenBank/DDBJ whole genome shotgun (WGS) entry which is preliminary data.</text>
</comment>
<dbReference type="AlphaFoldDB" id="Q4TBZ4"/>
<proteinExistence type="predicted"/>
<name>Q4TBZ4_TETNG</name>
<sequence>MIRFPPRLKAVINKRLLEPQALWRL</sequence>